<protein>
    <submittedName>
        <fullName evidence="3">Uncharacterized protein LOC130704916</fullName>
    </submittedName>
</protein>
<sequence>MELCQCRGPGRGPGGLALATLPLPPLSLPTGEWTETTPIFPPEPPVLGHGKEPTARLWGDICNNPQDSWPLLFLDIQLLCGLGVVVVGMGVHIRAGPPSSPWQVIGQACRDPAPAAGGGPQLRPQVTRASQALPRGTGTSLSAARGARAVSPAAARGDSSCRCPGSAFSPLSSDIPVALGHGAAPFPQHYPELASWTTFPGVGRCIHKPHVPYESCSLTVRPVRPLRSKHQAGWVRLSGFRVAGSQAGGLQQALSAHTAGHHTSTLTTGAAFPPWLFYPASLGSTGGIAPPPKTQKAQDRWAEGNAPFPPQLARGPASRQVPWAWYLDPRA</sequence>
<evidence type="ECO:0000313" key="3">
    <source>
        <dbReference type="RefSeq" id="XP_057385641.1"/>
    </source>
</evidence>
<dbReference type="GeneID" id="130704916"/>
<accession>A0ABM3S717</accession>
<keyword evidence="2" id="KW-1185">Reference proteome</keyword>
<gene>
    <name evidence="3" type="primary">LOC130704916</name>
</gene>
<name>A0ABM3S717_BALAC</name>
<organism evidence="2 3">
    <name type="scientific">Balaenoptera acutorostrata</name>
    <name type="common">Common minke whale</name>
    <name type="synonym">Balaena rostrata</name>
    <dbReference type="NCBI Taxonomy" id="9767"/>
    <lineage>
        <taxon>Eukaryota</taxon>
        <taxon>Metazoa</taxon>
        <taxon>Chordata</taxon>
        <taxon>Craniata</taxon>
        <taxon>Vertebrata</taxon>
        <taxon>Euteleostomi</taxon>
        <taxon>Mammalia</taxon>
        <taxon>Eutheria</taxon>
        <taxon>Laurasiatheria</taxon>
        <taxon>Artiodactyla</taxon>
        <taxon>Whippomorpha</taxon>
        <taxon>Cetacea</taxon>
        <taxon>Mysticeti</taxon>
        <taxon>Balaenopteridae</taxon>
        <taxon>Balaenoptera</taxon>
    </lineage>
</organism>
<dbReference type="RefSeq" id="XP_057385641.1">
    <property type="nucleotide sequence ID" value="XM_057529658.1"/>
</dbReference>
<evidence type="ECO:0000256" key="1">
    <source>
        <dbReference type="SAM" id="MobiDB-lite"/>
    </source>
</evidence>
<proteinExistence type="predicted"/>
<dbReference type="Proteomes" id="UP001652580">
    <property type="component" value="Chromosome 15"/>
</dbReference>
<feature type="region of interest" description="Disordered" evidence="1">
    <location>
        <begin position="291"/>
        <end position="316"/>
    </location>
</feature>
<feature type="region of interest" description="Disordered" evidence="1">
    <location>
        <begin position="109"/>
        <end position="145"/>
    </location>
</feature>
<evidence type="ECO:0000313" key="2">
    <source>
        <dbReference type="Proteomes" id="UP001652580"/>
    </source>
</evidence>
<reference evidence="3" key="1">
    <citation type="submission" date="2025-08" db="UniProtKB">
        <authorList>
            <consortium name="RefSeq"/>
        </authorList>
    </citation>
    <scope>IDENTIFICATION</scope>
</reference>